<dbReference type="SUPFAM" id="SSF46565">
    <property type="entry name" value="Chaperone J-domain"/>
    <property type="match status" value="1"/>
</dbReference>
<dbReference type="SUPFAM" id="SSF49493">
    <property type="entry name" value="HSP40/DnaJ peptide-binding domain"/>
    <property type="match status" value="2"/>
</dbReference>
<dbReference type="Pfam" id="PF01556">
    <property type="entry name" value="DnaJ_C"/>
    <property type="match status" value="1"/>
</dbReference>
<evidence type="ECO:0000313" key="4">
    <source>
        <dbReference type="Proteomes" id="UP001281761"/>
    </source>
</evidence>
<evidence type="ECO:0000313" key="3">
    <source>
        <dbReference type="EMBL" id="KAK2964476.1"/>
    </source>
</evidence>
<dbReference type="CDD" id="cd06257">
    <property type="entry name" value="DnaJ"/>
    <property type="match status" value="1"/>
</dbReference>
<keyword evidence="4" id="KW-1185">Reference proteome</keyword>
<evidence type="ECO:0000259" key="2">
    <source>
        <dbReference type="PROSITE" id="PS50076"/>
    </source>
</evidence>
<evidence type="ECO:0000256" key="1">
    <source>
        <dbReference type="ARBA" id="ARBA00023186"/>
    </source>
</evidence>
<proteinExistence type="predicted"/>
<name>A0ABQ9YLD4_9EUKA</name>
<dbReference type="InterPro" id="IPR001623">
    <property type="entry name" value="DnaJ_domain"/>
</dbReference>
<dbReference type="PRINTS" id="PR00625">
    <property type="entry name" value="JDOMAIN"/>
</dbReference>
<dbReference type="InterPro" id="IPR051339">
    <property type="entry name" value="DnaJ_subfamily_B"/>
</dbReference>
<organism evidence="3 4">
    <name type="scientific">Blattamonas nauphoetae</name>
    <dbReference type="NCBI Taxonomy" id="2049346"/>
    <lineage>
        <taxon>Eukaryota</taxon>
        <taxon>Metamonada</taxon>
        <taxon>Preaxostyla</taxon>
        <taxon>Oxymonadida</taxon>
        <taxon>Blattamonas</taxon>
    </lineage>
</organism>
<keyword evidence="1" id="KW-0143">Chaperone</keyword>
<dbReference type="CDD" id="cd10747">
    <property type="entry name" value="DnaJ_C"/>
    <property type="match status" value="1"/>
</dbReference>
<accession>A0ABQ9YLD4</accession>
<dbReference type="PANTHER" id="PTHR24078:SF553">
    <property type="entry name" value="DNAJ HOMOLOG SUBFAMILY B MEMBER 5"/>
    <property type="match status" value="1"/>
</dbReference>
<dbReference type="InterPro" id="IPR008971">
    <property type="entry name" value="HSP40/DnaJ_pept-bd"/>
</dbReference>
<comment type="caution">
    <text evidence="3">The sequence shown here is derived from an EMBL/GenBank/DDBJ whole genome shotgun (WGS) entry which is preliminary data.</text>
</comment>
<feature type="domain" description="J" evidence="2">
    <location>
        <begin position="2"/>
        <end position="68"/>
    </location>
</feature>
<sequence length="331" mass="37382">MDYYQILEVNRDADIPTIKKKYKELAQMWHPSLHAENKQEANVKYREITEAYEVLSQAKYRAIYDLYGTTGLKKGAPNEKGEIVGGDYQFVSDPDEVFRDAFGRNPFTEFFDFSGVTPSEANGIFNEFSQMSAPPRKEKAQPVYHDVLCTLEELYLGATKRVEYFKQSLNPDGVTTTKEPQIANLTVVKGMKEGDQIIFPEIGNVSQSEEQGDVIFRIKQKKHSQFKRNGNDLIFTADISLGKALLGSIVKVQTIDGRTLSVPVTQIVHPGYTQVIRGEGMPINYPPTKLSHATPTKSKPKEKGDLILQFHLIFPETLSEDQKKLLKEADL</sequence>
<reference evidence="3 4" key="1">
    <citation type="journal article" date="2022" name="bioRxiv">
        <title>Genomics of Preaxostyla Flagellates Illuminates Evolutionary Transitions and the Path Towards Mitochondrial Loss.</title>
        <authorList>
            <person name="Novak L.V.F."/>
            <person name="Treitli S.C."/>
            <person name="Pyrih J."/>
            <person name="Halakuc P."/>
            <person name="Pipaliya S.V."/>
            <person name="Vacek V."/>
            <person name="Brzon O."/>
            <person name="Soukal P."/>
            <person name="Eme L."/>
            <person name="Dacks J.B."/>
            <person name="Karnkowska A."/>
            <person name="Elias M."/>
            <person name="Hampl V."/>
        </authorList>
    </citation>
    <scope>NUCLEOTIDE SEQUENCE [LARGE SCALE GENOMIC DNA]</scope>
    <source>
        <strain evidence="3">NAU3</strain>
        <tissue evidence="3">Gut</tissue>
    </source>
</reference>
<protein>
    <submittedName>
        <fullName evidence="3">Chaperone protein DnaJ</fullName>
    </submittedName>
</protein>
<dbReference type="PANTHER" id="PTHR24078">
    <property type="entry name" value="DNAJ HOMOLOG SUBFAMILY C MEMBER"/>
    <property type="match status" value="1"/>
</dbReference>
<gene>
    <name evidence="3" type="ORF">BLNAU_392</name>
</gene>
<dbReference type="SMART" id="SM00271">
    <property type="entry name" value="DnaJ"/>
    <property type="match status" value="1"/>
</dbReference>
<dbReference type="Gene3D" id="1.10.287.110">
    <property type="entry name" value="DnaJ domain"/>
    <property type="match status" value="1"/>
</dbReference>
<dbReference type="InterPro" id="IPR002939">
    <property type="entry name" value="DnaJ_C"/>
</dbReference>
<dbReference type="EMBL" id="JARBJD010000002">
    <property type="protein sequence ID" value="KAK2964476.1"/>
    <property type="molecule type" value="Genomic_DNA"/>
</dbReference>
<dbReference type="Gene3D" id="2.60.260.20">
    <property type="entry name" value="Urease metallochaperone UreE, N-terminal domain"/>
    <property type="match status" value="2"/>
</dbReference>
<dbReference type="InterPro" id="IPR036869">
    <property type="entry name" value="J_dom_sf"/>
</dbReference>
<dbReference type="PROSITE" id="PS50076">
    <property type="entry name" value="DNAJ_2"/>
    <property type="match status" value="1"/>
</dbReference>
<dbReference type="Pfam" id="PF00226">
    <property type="entry name" value="DnaJ"/>
    <property type="match status" value="1"/>
</dbReference>
<dbReference type="Proteomes" id="UP001281761">
    <property type="component" value="Unassembled WGS sequence"/>
</dbReference>